<keyword evidence="1" id="KW-0812">Transmembrane</keyword>
<sequence>MVWSVDLAILSIRSAWFIALLPSLAFYGRWLELLVNASMETDQRLVNG</sequence>
<gene>
    <name evidence="2" type="ordered locus">GbCGDNIH1_8000</name>
</gene>
<keyword evidence="3" id="KW-1185">Reference proteome</keyword>
<evidence type="ECO:0000256" key="1">
    <source>
        <dbReference type="SAM" id="Phobius"/>
    </source>
</evidence>
<feature type="transmembrane region" description="Helical" evidence="1">
    <location>
        <begin position="7"/>
        <end position="27"/>
    </location>
</feature>
<proteinExistence type="predicted"/>
<keyword evidence="1" id="KW-0472">Membrane</keyword>
<name>A0A286M2T2_GRABC</name>
<protein>
    <submittedName>
        <fullName evidence="2">Uncharacterized protein</fullName>
    </submittedName>
</protein>
<dbReference type="Proteomes" id="UP000001963">
    <property type="component" value="Chromosome"/>
</dbReference>
<keyword evidence="1" id="KW-1133">Transmembrane helix</keyword>
<accession>A0A286M2T2</accession>
<dbReference type="KEGG" id="gbe:GbCGDNIH1_8000"/>
<evidence type="ECO:0000313" key="2">
    <source>
        <dbReference type="EMBL" id="ASV62331.1"/>
    </source>
</evidence>
<dbReference type="AlphaFoldDB" id="A0A286M2T2"/>
<organism evidence="2 3">
    <name type="scientific">Granulibacter bethesdensis (strain ATCC BAA-1260 / CGDNIH1)</name>
    <dbReference type="NCBI Taxonomy" id="391165"/>
    <lineage>
        <taxon>Bacteria</taxon>
        <taxon>Pseudomonadati</taxon>
        <taxon>Pseudomonadota</taxon>
        <taxon>Alphaproteobacteria</taxon>
        <taxon>Acetobacterales</taxon>
        <taxon>Acetobacteraceae</taxon>
        <taxon>Granulibacter</taxon>
    </lineage>
</organism>
<reference evidence="2 3" key="1">
    <citation type="journal article" date="2007" name="J. Bacteriol.">
        <title>Genome sequence analysis of the emerging human pathogenic acetic acid bacterium Granulibacter bethesdensis.</title>
        <authorList>
            <person name="Greenberg D.E."/>
            <person name="Porcella S.F."/>
            <person name="Zelazny A.M."/>
            <person name="Virtaneva K."/>
            <person name="Sturdevant D.E."/>
            <person name="Kupko J.J.III."/>
            <person name="Barbian K.D."/>
            <person name="Babar A."/>
            <person name="Dorward D.W."/>
            <person name="Holland S.M."/>
        </authorList>
    </citation>
    <scope>NUCLEOTIDE SEQUENCE [LARGE SCALE GENOMIC DNA]</scope>
    <source>
        <strain evidence="3">ATCC BAA-1260 / CGDNIH1</strain>
    </source>
</reference>
<evidence type="ECO:0000313" key="3">
    <source>
        <dbReference type="Proteomes" id="UP000001963"/>
    </source>
</evidence>
<dbReference type="EMBL" id="CP000394">
    <property type="protein sequence ID" value="ASV62331.1"/>
    <property type="molecule type" value="Genomic_DNA"/>
</dbReference>